<dbReference type="AlphaFoldDB" id="A0A699GYN3"/>
<gene>
    <name evidence="2" type="ORF">Tci_255022</name>
</gene>
<protein>
    <submittedName>
        <fullName evidence="2">Uncharacterized protein</fullName>
    </submittedName>
</protein>
<name>A0A699GYN3_TANCI</name>
<feature type="region of interest" description="Disordered" evidence="1">
    <location>
        <begin position="15"/>
        <end position="49"/>
    </location>
</feature>
<organism evidence="2">
    <name type="scientific">Tanacetum cinerariifolium</name>
    <name type="common">Dalmatian daisy</name>
    <name type="synonym">Chrysanthemum cinerariifolium</name>
    <dbReference type="NCBI Taxonomy" id="118510"/>
    <lineage>
        <taxon>Eukaryota</taxon>
        <taxon>Viridiplantae</taxon>
        <taxon>Streptophyta</taxon>
        <taxon>Embryophyta</taxon>
        <taxon>Tracheophyta</taxon>
        <taxon>Spermatophyta</taxon>
        <taxon>Magnoliopsida</taxon>
        <taxon>eudicotyledons</taxon>
        <taxon>Gunneridae</taxon>
        <taxon>Pentapetalae</taxon>
        <taxon>asterids</taxon>
        <taxon>campanulids</taxon>
        <taxon>Asterales</taxon>
        <taxon>Asteraceae</taxon>
        <taxon>Asteroideae</taxon>
        <taxon>Anthemideae</taxon>
        <taxon>Anthemidinae</taxon>
        <taxon>Tanacetum</taxon>
    </lineage>
</organism>
<evidence type="ECO:0000256" key="1">
    <source>
        <dbReference type="SAM" id="MobiDB-lite"/>
    </source>
</evidence>
<dbReference type="EMBL" id="BKCJ010075962">
    <property type="protein sequence ID" value="GEW83046.1"/>
    <property type="molecule type" value="Genomic_DNA"/>
</dbReference>
<comment type="caution">
    <text evidence="2">The sequence shown here is derived from an EMBL/GenBank/DDBJ whole genome shotgun (WGS) entry which is preliminary data.</text>
</comment>
<reference evidence="2" key="1">
    <citation type="journal article" date="2019" name="Sci. Rep.">
        <title>Draft genome of Tanacetum cinerariifolium, the natural source of mosquito coil.</title>
        <authorList>
            <person name="Yamashiro T."/>
            <person name="Shiraishi A."/>
            <person name="Satake H."/>
            <person name="Nakayama K."/>
        </authorList>
    </citation>
    <scope>NUCLEOTIDE SEQUENCE</scope>
</reference>
<sequence length="126" mass="14125">MADVHIDDDQTLASRFTRLPATTPKAGRGRTTPKAGRGKAIFFSPNNTSVPVDDHHKEQYSTIKPTFCFPFEENRDVVTIVGTYRGLVLLPVHVELANTSDDTYDVEKSDTGLKQNHNYNMKCNKI</sequence>
<accession>A0A699GYN3</accession>
<proteinExistence type="predicted"/>
<evidence type="ECO:0000313" key="2">
    <source>
        <dbReference type="EMBL" id="GEW83046.1"/>
    </source>
</evidence>